<sequence length="54" mass="5908">MLPRNLTPHRMRRTRPAHIVRQLGFPPDAARTANKLGVTAGPPVLIPTALDTLT</sequence>
<name>A0A6A6RP78_9PLEO</name>
<protein>
    <submittedName>
        <fullName evidence="1">Uncharacterized protein</fullName>
    </submittedName>
</protein>
<evidence type="ECO:0000313" key="1">
    <source>
        <dbReference type="EMBL" id="KAF2636411.1"/>
    </source>
</evidence>
<dbReference type="AlphaFoldDB" id="A0A6A6RP78"/>
<evidence type="ECO:0000313" key="2">
    <source>
        <dbReference type="Proteomes" id="UP000799753"/>
    </source>
</evidence>
<accession>A0A6A6RP78</accession>
<keyword evidence="2" id="KW-1185">Reference proteome</keyword>
<proteinExistence type="predicted"/>
<organism evidence="1 2">
    <name type="scientific">Massarina eburnea CBS 473.64</name>
    <dbReference type="NCBI Taxonomy" id="1395130"/>
    <lineage>
        <taxon>Eukaryota</taxon>
        <taxon>Fungi</taxon>
        <taxon>Dikarya</taxon>
        <taxon>Ascomycota</taxon>
        <taxon>Pezizomycotina</taxon>
        <taxon>Dothideomycetes</taxon>
        <taxon>Pleosporomycetidae</taxon>
        <taxon>Pleosporales</taxon>
        <taxon>Massarineae</taxon>
        <taxon>Massarinaceae</taxon>
        <taxon>Massarina</taxon>
    </lineage>
</organism>
<dbReference type="Proteomes" id="UP000799753">
    <property type="component" value="Unassembled WGS sequence"/>
</dbReference>
<gene>
    <name evidence="1" type="ORF">P280DRAFT_149969</name>
</gene>
<reference evidence="1" key="1">
    <citation type="journal article" date="2020" name="Stud. Mycol.">
        <title>101 Dothideomycetes genomes: a test case for predicting lifestyles and emergence of pathogens.</title>
        <authorList>
            <person name="Haridas S."/>
            <person name="Albert R."/>
            <person name="Binder M."/>
            <person name="Bloem J."/>
            <person name="Labutti K."/>
            <person name="Salamov A."/>
            <person name="Andreopoulos B."/>
            <person name="Baker S."/>
            <person name="Barry K."/>
            <person name="Bills G."/>
            <person name="Bluhm B."/>
            <person name="Cannon C."/>
            <person name="Castanera R."/>
            <person name="Culley D."/>
            <person name="Daum C."/>
            <person name="Ezra D."/>
            <person name="Gonzalez J."/>
            <person name="Henrissat B."/>
            <person name="Kuo A."/>
            <person name="Liang C."/>
            <person name="Lipzen A."/>
            <person name="Lutzoni F."/>
            <person name="Magnuson J."/>
            <person name="Mondo S."/>
            <person name="Nolan M."/>
            <person name="Ohm R."/>
            <person name="Pangilinan J."/>
            <person name="Park H.-J."/>
            <person name="Ramirez L."/>
            <person name="Alfaro M."/>
            <person name="Sun H."/>
            <person name="Tritt A."/>
            <person name="Yoshinaga Y."/>
            <person name="Zwiers L.-H."/>
            <person name="Turgeon B."/>
            <person name="Goodwin S."/>
            <person name="Spatafora J."/>
            <person name="Crous P."/>
            <person name="Grigoriev I."/>
        </authorList>
    </citation>
    <scope>NUCLEOTIDE SEQUENCE</scope>
    <source>
        <strain evidence="1">CBS 473.64</strain>
    </source>
</reference>
<dbReference type="EMBL" id="MU006798">
    <property type="protein sequence ID" value="KAF2636411.1"/>
    <property type="molecule type" value="Genomic_DNA"/>
</dbReference>